<reference evidence="2" key="1">
    <citation type="submission" date="2023-03" db="EMBL/GenBank/DDBJ databases">
        <title>Complete genome of Cladonia borealis.</title>
        <authorList>
            <person name="Park H."/>
        </authorList>
    </citation>
    <scope>NUCLEOTIDE SEQUENCE</scope>
    <source>
        <strain evidence="2">ANT050790</strain>
    </source>
</reference>
<proteinExistence type="predicted"/>
<feature type="region of interest" description="Disordered" evidence="1">
    <location>
        <begin position="193"/>
        <end position="226"/>
    </location>
</feature>
<organism evidence="2 3">
    <name type="scientific">Cladonia borealis</name>
    <dbReference type="NCBI Taxonomy" id="184061"/>
    <lineage>
        <taxon>Eukaryota</taxon>
        <taxon>Fungi</taxon>
        <taxon>Dikarya</taxon>
        <taxon>Ascomycota</taxon>
        <taxon>Pezizomycotina</taxon>
        <taxon>Lecanoromycetes</taxon>
        <taxon>OSLEUM clade</taxon>
        <taxon>Lecanoromycetidae</taxon>
        <taxon>Lecanorales</taxon>
        <taxon>Lecanorineae</taxon>
        <taxon>Cladoniaceae</taxon>
        <taxon>Cladonia</taxon>
    </lineage>
</organism>
<comment type="caution">
    <text evidence="2">The sequence shown here is derived from an EMBL/GenBank/DDBJ whole genome shotgun (WGS) entry which is preliminary data.</text>
</comment>
<feature type="region of interest" description="Disordered" evidence="1">
    <location>
        <begin position="46"/>
        <end position="73"/>
    </location>
</feature>
<evidence type="ECO:0000313" key="3">
    <source>
        <dbReference type="Proteomes" id="UP001166286"/>
    </source>
</evidence>
<sequence length="491" mass="53965">MYVDGPYLQEISIASQRSRYCINQINRDVGHCTLFNNTKTCLEEIPHAKPDPGTRTSQGKIKSKKSAPGADSMFYGELPNRHPFNQGYRADPSFFPYPHDSNLGNTEFKQRTLDQIAEAEVRAHRDHKRRTSSFNLQPPSFAMNPKASVFTPSQSSQRPWPVINAEGSVACYPSPLSVSGESAAIANNGDIIGGSAPQTHSAKHPKPTGRFSEASGYDATSQPADNYSSEAERAFYVAGEAELDRMMERWERDDAEYDPQSHWRNYTPRITESKLVLPDQIALFGSLHGITYDPNYKAYIGDGYPRTIPTRPDGSSPCTEDLLISTQRAASQAANPAPGPITDVLHVQTDAHVKEGMKGFGTNSNRAVTRLRLCLCDRKWYSASLMARAAHVCGDSMANTERQVGRRIMWDDLVRQGLVPGQRTVGEALEGGSENSAVGRGTAQVVDYGERDVTGAAVKSKDPADEEEEGEQNESTGVIVRDFEVEAKGRT</sequence>
<feature type="compositionally biased region" description="Basic and acidic residues" evidence="1">
    <location>
        <begin position="449"/>
        <end position="463"/>
    </location>
</feature>
<dbReference type="AlphaFoldDB" id="A0AA39QTP6"/>
<accession>A0AA39QTP6</accession>
<feature type="region of interest" description="Disordered" evidence="1">
    <location>
        <begin position="449"/>
        <end position="491"/>
    </location>
</feature>
<feature type="compositionally biased region" description="Basic and acidic residues" evidence="1">
    <location>
        <begin position="481"/>
        <end position="491"/>
    </location>
</feature>
<gene>
    <name evidence="2" type="ORF">JMJ35_008418</name>
</gene>
<dbReference type="EMBL" id="JAFEKC020000019">
    <property type="protein sequence ID" value="KAK0509047.1"/>
    <property type="molecule type" value="Genomic_DNA"/>
</dbReference>
<evidence type="ECO:0000313" key="2">
    <source>
        <dbReference type="EMBL" id="KAK0509047.1"/>
    </source>
</evidence>
<name>A0AA39QTP6_9LECA</name>
<keyword evidence="3" id="KW-1185">Reference proteome</keyword>
<dbReference type="Proteomes" id="UP001166286">
    <property type="component" value="Unassembled WGS sequence"/>
</dbReference>
<protein>
    <submittedName>
        <fullName evidence="2">Uncharacterized protein</fullName>
    </submittedName>
</protein>
<evidence type="ECO:0000256" key="1">
    <source>
        <dbReference type="SAM" id="MobiDB-lite"/>
    </source>
</evidence>